<sequence>MWDERKVAQVFTLEDGQQNLDCSIAKVNEDRIIWGHHSTGTYTTRIGHHWLLDKEEMRTVESKLWKAIPKLHVVQKIHIFGWRLGRGALPVGNKIKATRTGEGISKMCGKCIETVLHAARECPSVQEFFNSPAVEYLEPKESLDARQSAHSGKVSIGICPGRAWRVQTEQ</sequence>
<evidence type="ECO:0000313" key="2">
    <source>
        <dbReference type="Proteomes" id="UP001472677"/>
    </source>
</evidence>
<gene>
    <name evidence="1" type="ORF">V6N12_057029</name>
</gene>
<proteinExistence type="predicted"/>
<dbReference type="Proteomes" id="UP001472677">
    <property type="component" value="Unassembled WGS sequence"/>
</dbReference>
<evidence type="ECO:0008006" key="3">
    <source>
        <dbReference type="Google" id="ProtNLM"/>
    </source>
</evidence>
<evidence type="ECO:0000313" key="1">
    <source>
        <dbReference type="EMBL" id="KAK8535513.1"/>
    </source>
</evidence>
<dbReference type="EMBL" id="JBBPBM010000030">
    <property type="protein sequence ID" value="KAK8535513.1"/>
    <property type="molecule type" value="Genomic_DNA"/>
</dbReference>
<protein>
    <recommendedName>
        <fullName evidence="3">Reverse transcriptase zinc-binding domain-containing protein</fullName>
    </recommendedName>
</protein>
<reference evidence="1 2" key="1">
    <citation type="journal article" date="2024" name="G3 (Bethesda)">
        <title>Genome assembly of Hibiscus sabdariffa L. provides insights into metabolisms of medicinal natural products.</title>
        <authorList>
            <person name="Kim T."/>
        </authorList>
    </citation>
    <scope>NUCLEOTIDE SEQUENCE [LARGE SCALE GENOMIC DNA]</scope>
    <source>
        <strain evidence="1">TK-2024</strain>
        <tissue evidence="1">Old leaves</tissue>
    </source>
</reference>
<organism evidence="1 2">
    <name type="scientific">Hibiscus sabdariffa</name>
    <name type="common">roselle</name>
    <dbReference type="NCBI Taxonomy" id="183260"/>
    <lineage>
        <taxon>Eukaryota</taxon>
        <taxon>Viridiplantae</taxon>
        <taxon>Streptophyta</taxon>
        <taxon>Embryophyta</taxon>
        <taxon>Tracheophyta</taxon>
        <taxon>Spermatophyta</taxon>
        <taxon>Magnoliopsida</taxon>
        <taxon>eudicotyledons</taxon>
        <taxon>Gunneridae</taxon>
        <taxon>Pentapetalae</taxon>
        <taxon>rosids</taxon>
        <taxon>malvids</taxon>
        <taxon>Malvales</taxon>
        <taxon>Malvaceae</taxon>
        <taxon>Malvoideae</taxon>
        <taxon>Hibiscus</taxon>
    </lineage>
</organism>
<accession>A0ABR2DCT2</accession>
<comment type="caution">
    <text evidence="1">The sequence shown here is derived from an EMBL/GenBank/DDBJ whole genome shotgun (WGS) entry which is preliminary data.</text>
</comment>
<keyword evidence="2" id="KW-1185">Reference proteome</keyword>
<name>A0ABR2DCT2_9ROSI</name>